<protein>
    <submittedName>
        <fullName evidence="1">Uncharacterized protein</fullName>
    </submittedName>
</protein>
<gene>
    <name evidence="1" type="ORF">CDL26_02415</name>
</gene>
<organism evidence="1 2">
    <name type="scientific">Mediterraneibacter gnavus</name>
    <name type="common">Ruminococcus gnavus</name>
    <dbReference type="NCBI Taxonomy" id="33038"/>
    <lineage>
        <taxon>Bacteria</taxon>
        <taxon>Bacillati</taxon>
        <taxon>Bacillota</taxon>
        <taxon>Clostridia</taxon>
        <taxon>Lachnospirales</taxon>
        <taxon>Lachnospiraceae</taxon>
        <taxon>Mediterraneibacter</taxon>
    </lineage>
</organism>
<dbReference type="Proteomes" id="UP000234891">
    <property type="component" value="Unassembled WGS sequence"/>
</dbReference>
<proteinExistence type="predicted"/>
<dbReference type="RefSeq" id="WP_101870089.1">
    <property type="nucleotide sequence ID" value="NZ_JAQMLH010000013.1"/>
</dbReference>
<comment type="caution">
    <text evidence="1">The sequence shown here is derived from an EMBL/GenBank/DDBJ whole genome shotgun (WGS) entry which is preliminary data.</text>
</comment>
<reference evidence="1 2" key="1">
    <citation type="journal article" date="2017" name="Genome Med.">
        <title>A novel Ruminococcus gnavus clade enriched in inflammatory bowel disease patients.</title>
        <authorList>
            <person name="Hall A.B."/>
            <person name="Yassour M."/>
            <person name="Sauk J."/>
            <person name="Garner A."/>
            <person name="Jiang X."/>
            <person name="Arthur T."/>
            <person name="Lagoudas G.K."/>
            <person name="Vatanen T."/>
            <person name="Fornelos N."/>
            <person name="Wilson R."/>
            <person name="Bertha M."/>
            <person name="Cohen M."/>
            <person name="Garber J."/>
            <person name="Khalili H."/>
            <person name="Gevers D."/>
            <person name="Ananthakrishnan A.N."/>
            <person name="Kugathasan S."/>
            <person name="Lander E.S."/>
            <person name="Blainey P."/>
            <person name="Vlamakis H."/>
            <person name="Xavier R.J."/>
            <person name="Huttenhower C."/>
        </authorList>
    </citation>
    <scope>NUCLEOTIDE SEQUENCE [LARGE SCALE GENOMIC DNA]</scope>
    <source>
        <strain evidence="1 2">RJX1124</strain>
    </source>
</reference>
<evidence type="ECO:0000313" key="2">
    <source>
        <dbReference type="Proteomes" id="UP000234891"/>
    </source>
</evidence>
<dbReference type="EMBL" id="NIHS01000003">
    <property type="protein sequence ID" value="PLT74422.1"/>
    <property type="molecule type" value="Genomic_DNA"/>
</dbReference>
<name>A0A2N5PH25_MEDGN</name>
<accession>A0A2N5PH25</accession>
<sequence length="838" mass="99153">MKENKYKNLEGRNKLIEKLTQEYITASASEATIILGNHGSGKSHVVFEVINRIHSKNRQNNKLQVYIAEGDKLSLYENSSKSSVDNIETTISLPIRWGIGVDIAASVSTKKNDSQFNQISNLLKKRFSSDLLICLPDYSKLDNKVKYLIEILMKNITTLESTFRHHLYFLISDVDDSCIKDFLSCSTIEKNVLEDYDENDILQYLTEKHKIIVKKKDIEEKIKQIKKICASNLKLVDFLYIDLVEQNVDFFRALDSVVTYRLGELKKKGLTRNVNEYDMEDIILSSSISLKNFGSQEIASITHKETNTVRESLYLAQKQALLKKNSLNFYSFACDEIQKILKKELNDKNKERYLDYYNYYSNKEQDQYFLRAYYLWAYNGYLKDDIFALLILSYSEALSFNNLEQIKKIERLIGKEKDSYYYDDFEAIKSFYNTLREGGSDYDKLNGMYHNLQKDYFEIPLKAELARAYFHFMYRNYKPWYLQLKQILSQLVQYAEEPIYLVLLQYPIEMPIVDETVLKLRIIYDIAPYILDVLNNTELFKRIYDLSLSLSRNIQTSQSSKSIAKYMENVFNRKAFLFVNQTQCNIYYDKAKKYFYDNQIWDEYCITLICEAGTDIVIQKYNEAIQACRKAMQVSIENEISIPYPQKILNNMIIADFLRYEQSHTKKYCFRYAKKTVKKLRKQLQRISCATEFVILTNICSLSLYYGNISEYLKFKKYLEHLMDCDDVSNIEDDDVDDFYRYYFAWFEVYRYILDEKWERATEITNLLGDFVPSLFQKQEVFWDKKLLALKEIILNRQILDGYDFCNNLVPLKRRSSELASFFCRGLMLSDLQYTSYD</sequence>
<evidence type="ECO:0000313" key="1">
    <source>
        <dbReference type="EMBL" id="PLT74422.1"/>
    </source>
</evidence>
<dbReference type="AlphaFoldDB" id="A0A2N5PH25"/>